<dbReference type="Proteomes" id="UP001552427">
    <property type="component" value="Unassembled WGS sequence"/>
</dbReference>
<evidence type="ECO:0000313" key="2">
    <source>
        <dbReference type="Proteomes" id="UP001552427"/>
    </source>
</evidence>
<gene>
    <name evidence="1" type="ORF">AB0K40_00475</name>
</gene>
<organism evidence="1 2">
    <name type="scientific">Nonomuraea bangladeshensis</name>
    <dbReference type="NCBI Taxonomy" id="404385"/>
    <lineage>
        <taxon>Bacteria</taxon>
        <taxon>Bacillati</taxon>
        <taxon>Actinomycetota</taxon>
        <taxon>Actinomycetes</taxon>
        <taxon>Streptosporangiales</taxon>
        <taxon>Streptosporangiaceae</taxon>
        <taxon>Nonomuraea</taxon>
    </lineage>
</organism>
<evidence type="ECO:0000313" key="1">
    <source>
        <dbReference type="EMBL" id="MEV4283957.1"/>
    </source>
</evidence>
<evidence type="ECO:0008006" key="3">
    <source>
        <dbReference type="Google" id="ProtNLM"/>
    </source>
</evidence>
<reference evidence="1 2" key="1">
    <citation type="submission" date="2024-06" db="EMBL/GenBank/DDBJ databases">
        <title>The Natural Products Discovery Center: Release of the First 8490 Sequenced Strains for Exploring Actinobacteria Biosynthetic Diversity.</title>
        <authorList>
            <person name="Kalkreuter E."/>
            <person name="Kautsar S.A."/>
            <person name="Yang D."/>
            <person name="Bader C.D."/>
            <person name="Teijaro C.N."/>
            <person name="Fluegel L."/>
            <person name="Davis C.M."/>
            <person name="Simpson J.R."/>
            <person name="Lauterbach L."/>
            <person name="Steele A.D."/>
            <person name="Gui C."/>
            <person name="Meng S."/>
            <person name="Li G."/>
            <person name="Viehrig K."/>
            <person name="Ye F."/>
            <person name="Su P."/>
            <person name="Kiefer A.F."/>
            <person name="Nichols A."/>
            <person name="Cepeda A.J."/>
            <person name="Yan W."/>
            <person name="Fan B."/>
            <person name="Jiang Y."/>
            <person name="Adhikari A."/>
            <person name="Zheng C.-J."/>
            <person name="Schuster L."/>
            <person name="Cowan T.M."/>
            <person name="Smanski M.J."/>
            <person name="Chevrette M.G."/>
            <person name="De Carvalho L.P.S."/>
            <person name="Shen B."/>
        </authorList>
    </citation>
    <scope>NUCLEOTIDE SEQUENCE [LARGE SCALE GENOMIC DNA]</scope>
    <source>
        <strain evidence="1 2">NPDC049574</strain>
    </source>
</reference>
<sequence>MRRIANDINRSKTVIGDLFSGRGIPPEPAVRDIIEYLGGDWREWEQRVREARQAEARARTEERSPRPDHPWLRHLAIASVSAVLVAGVSQLINAALEPKTTAQAPSLARMPIVGRQHCAVVIVDSAPVYHLPDPQAGILREKTRQQLITYDDKYPDKWANGVLFRAVRTPNDRPQYHWMMADHLKVTACAS</sequence>
<proteinExistence type="predicted"/>
<dbReference type="EMBL" id="JBFARM010000001">
    <property type="protein sequence ID" value="MEV4283957.1"/>
    <property type="molecule type" value="Genomic_DNA"/>
</dbReference>
<comment type="caution">
    <text evidence="1">The sequence shown here is derived from an EMBL/GenBank/DDBJ whole genome shotgun (WGS) entry which is preliminary data.</text>
</comment>
<dbReference type="RefSeq" id="WP_364443969.1">
    <property type="nucleotide sequence ID" value="NZ_JBFARM010000001.1"/>
</dbReference>
<name>A0ABV3GUL2_9ACTN</name>
<keyword evidence="2" id="KW-1185">Reference proteome</keyword>
<protein>
    <recommendedName>
        <fullName evidence="3">Helix-turn-helix domain-containing protein</fullName>
    </recommendedName>
</protein>
<accession>A0ABV3GUL2</accession>